<organism evidence="2 3">
    <name type="scientific">Paralvinella palmiformis</name>
    <dbReference type="NCBI Taxonomy" id="53620"/>
    <lineage>
        <taxon>Eukaryota</taxon>
        <taxon>Metazoa</taxon>
        <taxon>Spiralia</taxon>
        <taxon>Lophotrochozoa</taxon>
        <taxon>Annelida</taxon>
        <taxon>Polychaeta</taxon>
        <taxon>Sedentaria</taxon>
        <taxon>Canalipalpata</taxon>
        <taxon>Terebellida</taxon>
        <taxon>Terebelliformia</taxon>
        <taxon>Alvinellidae</taxon>
        <taxon>Paralvinella</taxon>
    </lineage>
</organism>
<keyword evidence="1" id="KW-0732">Signal</keyword>
<feature type="chain" id="PRO_5041923104" evidence="1">
    <location>
        <begin position="20"/>
        <end position="470"/>
    </location>
</feature>
<gene>
    <name evidence="2" type="ORF">LSH36_5g17042</name>
</gene>
<reference evidence="2" key="1">
    <citation type="journal article" date="2023" name="Mol. Biol. Evol.">
        <title>Third-Generation Sequencing Reveals the Adaptive Role of the Epigenome in Three Deep-Sea Polychaetes.</title>
        <authorList>
            <person name="Perez M."/>
            <person name="Aroh O."/>
            <person name="Sun Y."/>
            <person name="Lan Y."/>
            <person name="Juniper S.K."/>
            <person name="Young C.R."/>
            <person name="Angers B."/>
            <person name="Qian P.Y."/>
        </authorList>
    </citation>
    <scope>NUCLEOTIDE SEQUENCE</scope>
    <source>
        <strain evidence="2">P08H-3</strain>
    </source>
</reference>
<comment type="caution">
    <text evidence="2">The sequence shown here is derived from an EMBL/GenBank/DDBJ whole genome shotgun (WGS) entry which is preliminary data.</text>
</comment>
<dbReference type="Proteomes" id="UP001208570">
    <property type="component" value="Unassembled WGS sequence"/>
</dbReference>
<protein>
    <submittedName>
        <fullName evidence="2">Uncharacterized protein</fullName>
    </submittedName>
</protein>
<proteinExistence type="predicted"/>
<dbReference type="EMBL" id="JAODUP010000005">
    <property type="protein sequence ID" value="KAK2170016.1"/>
    <property type="molecule type" value="Genomic_DNA"/>
</dbReference>
<feature type="signal peptide" evidence="1">
    <location>
        <begin position="1"/>
        <end position="19"/>
    </location>
</feature>
<dbReference type="AlphaFoldDB" id="A0AAD9KF09"/>
<accession>A0AAD9KF09</accession>
<evidence type="ECO:0000313" key="2">
    <source>
        <dbReference type="EMBL" id="KAK2170016.1"/>
    </source>
</evidence>
<evidence type="ECO:0000313" key="3">
    <source>
        <dbReference type="Proteomes" id="UP001208570"/>
    </source>
</evidence>
<keyword evidence="3" id="KW-1185">Reference proteome</keyword>
<evidence type="ECO:0000256" key="1">
    <source>
        <dbReference type="SAM" id="SignalP"/>
    </source>
</evidence>
<sequence>MKWFVNIFLLFCYLGNAMSNIFASIEGACGGAKAPGAPPVGQEAPPPYTTLPAGSSEVGATAWSSPPVVGAMGYSQSGFKLGYMDFVPKMIKKKLMGSVYEDFSSLVQRVNSWIEEHAGICVVSCETITWTGRNYDHIYADKTYLVHGQRMLRGLRLWYLTELVPSPQRHRMCQILHCRTFLPKPHETFSQLLRRVNEALIKENIGGKILCVETVPLYSTMSEYKPGAVNPDVTRWTGDINKATVALCIRVYIIVTGETAYENIGYQDFVPEHDQRHADNKGFEVCSEVMDKAARWVARQQGVRFTNVQTLSLKYKKKIPFEERCIYTASETSVYLSIVRVYFVTSTGRTDADSLLPCRLTYRTFTPNQTVLGSTSTPPEFEDTRNLCDRVNQWLHITGARLFSVETVAIRRTVGSLGAEATFFRPRSESERWIYHIRMYLNGDYVESPTALSIVMCQPKLAVSEPNLFY</sequence>
<name>A0AAD9KF09_9ANNE</name>